<evidence type="ECO:0000256" key="1">
    <source>
        <dbReference type="ARBA" id="ARBA00004202"/>
    </source>
</evidence>
<evidence type="ECO:0000313" key="9">
    <source>
        <dbReference type="EMBL" id="QDV59099.1"/>
    </source>
</evidence>
<reference evidence="9 10" key="1">
    <citation type="submission" date="2019-02" db="EMBL/GenBank/DDBJ databases">
        <title>Deep-cultivation of Planctomycetes and their phenomic and genomic characterization uncovers novel biology.</title>
        <authorList>
            <person name="Wiegand S."/>
            <person name="Jogler M."/>
            <person name="Boedeker C."/>
            <person name="Pinto D."/>
            <person name="Vollmers J."/>
            <person name="Rivas-Marin E."/>
            <person name="Kohn T."/>
            <person name="Peeters S.H."/>
            <person name="Heuer A."/>
            <person name="Rast P."/>
            <person name="Oberbeckmann S."/>
            <person name="Bunk B."/>
            <person name="Jeske O."/>
            <person name="Meyerdierks A."/>
            <person name="Storesund J.E."/>
            <person name="Kallscheuer N."/>
            <person name="Luecker S."/>
            <person name="Lage O.M."/>
            <person name="Pohl T."/>
            <person name="Merkel B.J."/>
            <person name="Hornburger P."/>
            <person name="Mueller R.-W."/>
            <person name="Bruemmer F."/>
            <person name="Labrenz M."/>
            <person name="Spormann A.M."/>
            <person name="Op den Camp H."/>
            <person name="Overmann J."/>
            <person name="Amann R."/>
            <person name="Jetten M.S.M."/>
            <person name="Mascher T."/>
            <person name="Medema M.H."/>
            <person name="Devos D.P."/>
            <person name="Kaster A.-K."/>
            <person name="Ovreas L."/>
            <person name="Rohde M."/>
            <person name="Galperin M.Y."/>
            <person name="Jogler C."/>
        </authorList>
    </citation>
    <scope>NUCLEOTIDE SEQUENCE [LARGE SCALE GENOMIC DNA]</scope>
    <source>
        <strain evidence="9 10">Mal33</strain>
    </source>
</reference>
<feature type="domain" description="AAA+ ATPase" evidence="8">
    <location>
        <begin position="59"/>
        <end position="227"/>
    </location>
</feature>
<keyword evidence="6" id="KW-0406">Ion transport</keyword>
<keyword evidence="4" id="KW-0410">Iron transport</keyword>
<dbReference type="InterPro" id="IPR038729">
    <property type="entry name" value="Rad50/SbcC_AAA"/>
</dbReference>
<dbReference type="PANTHER" id="PTHR42771">
    <property type="entry name" value="IRON(3+)-HYDROXAMATE IMPORT ATP-BINDING PROTEIN FHUC"/>
    <property type="match status" value="1"/>
</dbReference>
<dbReference type="SUPFAM" id="SSF52540">
    <property type="entry name" value="P-loop containing nucleoside triphosphate hydrolases"/>
    <property type="match status" value="1"/>
</dbReference>
<accession>A0A518J183</accession>
<evidence type="ECO:0000313" key="10">
    <source>
        <dbReference type="Proteomes" id="UP000316770"/>
    </source>
</evidence>
<dbReference type="AlphaFoldDB" id="A0A518J183"/>
<dbReference type="InterPro" id="IPR003959">
    <property type="entry name" value="ATPase_AAA_core"/>
</dbReference>
<keyword evidence="5" id="KW-0408">Iron</keyword>
<dbReference type="InterPro" id="IPR003593">
    <property type="entry name" value="AAA+_ATPase"/>
</dbReference>
<name>A0A518J183_9BACT</name>
<evidence type="ECO:0000256" key="2">
    <source>
        <dbReference type="ARBA" id="ARBA00022448"/>
    </source>
</evidence>
<dbReference type="PANTHER" id="PTHR42771:SF2">
    <property type="entry name" value="IRON(3+)-HYDROXAMATE IMPORT ATP-BINDING PROTEIN FHUC"/>
    <property type="match status" value="1"/>
</dbReference>
<proteinExistence type="predicted"/>
<dbReference type="Proteomes" id="UP000316770">
    <property type="component" value="Chromosome"/>
</dbReference>
<keyword evidence="10" id="KW-1185">Reference proteome</keyword>
<dbReference type="InterPro" id="IPR027417">
    <property type="entry name" value="P-loop_NTPase"/>
</dbReference>
<dbReference type="Gene3D" id="3.40.50.300">
    <property type="entry name" value="P-loop containing nucleotide triphosphate hydrolases"/>
    <property type="match status" value="2"/>
</dbReference>
<keyword evidence="2" id="KW-0813">Transport</keyword>
<dbReference type="InterPro" id="IPR051535">
    <property type="entry name" value="Siderophore_ABC-ATPase"/>
</dbReference>
<keyword evidence="3" id="KW-1003">Cell membrane</keyword>
<gene>
    <name evidence="9" type="ORF">Mal33_51240</name>
</gene>
<organism evidence="9 10">
    <name type="scientific">Rosistilla oblonga</name>
    <dbReference type="NCBI Taxonomy" id="2527990"/>
    <lineage>
        <taxon>Bacteria</taxon>
        <taxon>Pseudomonadati</taxon>
        <taxon>Planctomycetota</taxon>
        <taxon>Planctomycetia</taxon>
        <taxon>Pirellulales</taxon>
        <taxon>Pirellulaceae</taxon>
        <taxon>Rosistilla</taxon>
    </lineage>
</organism>
<evidence type="ECO:0000256" key="7">
    <source>
        <dbReference type="ARBA" id="ARBA00023136"/>
    </source>
</evidence>
<dbReference type="GO" id="GO:0016887">
    <property type="term" value="F:ATP hydrolysis activity"/>
    <property type="evidence" value="ECO:0007669"/>
    <property type="project" value="InterPro"/>
</dbReference>
<dbReference type="GO" id="GO:0006826">
    <property type="term" value="P:iron ion transport"/>
    <property type="evidence" value="ECO:0007669"/>
    <property type="project" value="UniProtKB-KW"/>
</dbReference>
<dbReference type="GO" id="GO:0006302">
    <property type="term" value="P:double-strand break repair"/>
    <property type="evidence" value="ECO:0007669"/>
    <property type="project" value="InterPro"/>
</dbReference>
<evidence type="ECO:0000256" key="6">
    <source>
        <dbReference type="ARBA" id="ARBA00023065"/>
    </source>
</evidence>
<evidence type="ECO:0000256" key="3">
    <source>
        <dbReference type="ARBA" id="ARBA00022475"/>
    </source>
</evidence>
<dbReference type="SMART" id="SM00382">
    <property type="entry name" value="AAA"/>
    <property type="match status" value="1"/>
</dbReference>
<dbReference type="EMBL" id="CP036318">
    <property type="protein sequence ID" value="QDV59099.1"/>
    <property type="molecule type" value="Genomic_DNA"/>
</dbReference>
<dbReference type="Pfam" id="PF13304">
    <property type="entry name" value="AAA_21"/>
    <property type="match status" value="1"/>
</dbReference>
<sequence length="262" mass="29555">MLAIRDGFGDNTRMNKIKRGVTPGPFIESVILDRSRIYDPEHYAFKLPALRGFTSLDLHPQVTFLVGENGSGKSTMLEAMAIANGLNAEGGSRNMLFATRESHSELHKALRLRRYHALIPDAWFLRAESLFNVATEIENLGVGDNYGTRSLHEQSHGEAFMSLIESRFGQGLYFLDEPEAALSPQRQLEFLVLLHQLVGLDSQFVIATHSPIIMSYPQAKIYAFNETGIEPVAYEETEHYRVTKSFLDAPQRMLRHLLDSDD</sequence>
<dbReference type="GO" id="GO:0005886">
    <property type="term" value="C:plasma membrane"/>
    <property type="evidence" value="ECO:0007669"/>
    <property type="project" value="UniProtKB-SubCell"/>
</dbReference>
<protein>
    <submittedName>
        <fullName evidence="9">Recombination protein F</fullName>
    </submittedName>
</protein>
<dbReference type="Pfam" id="PF13476">
    <property type="entry name" value="AAA_23"/>
    <property type="match status" value="1"/>
</dbReference>
<evidence type="ECO:0000256" key="5">
    <source>
        <dbReference type="ARBA" id="ARBA00023004"/>
    </source>
</evidence>
<evidence type="ECO:0000256" key="4">
    <source>
        <dbReference type="ARBA" id="ARBA00022496"/>
    </source>
</evidence>
<keyword evidence="7" id="KW-0472">Membrane</keyword>
<comment type="subcellular location">
    <subcellularLocation>
        <location evidence="1">Cell membrane</location>
        <topology evidence="1">Peripheral membrane protein</topology>
    </subcellularLocation>
</comment>
<evidence type="ECO:0000259" key="8">
    <source>
        <dbReference type="SMART" id="SM00382"/>
    </source>
</evidence>